<dbReference type="InterPro" id="IPR032783">
    <property type="entry name" value="AraC_lig"/>
</dbReference>
<dbReference type="PROSITE" id="PS01124">
    <property type="entry name" value="HTH_ARAC_FAMILY_2"/>
    <property type="match status" value="1"/>
</dbReference>
<dbReference type="SMART" id="SM00342">
    <property type="entry name" value="HTH_ARAC"/>
    <property type="match status" value="1"/>
</dbReference>
<dbReference type="PANTHER" id="PTHR46796">
    <property type="entry name" value="HTH-TYPE TRANSCRIPTIONAL ACTIVATOR RHAS-RELATED"/>
    <property type="match status" value="1"/>
</dbReference>
<dbReference type="Proteomes" id="UP000664385">
    <property type="component" value="Unassembled WGS sequence"/>
</dbReference>
<protein>
    <submittedName>
        <fullName evidence="5">AraC family transcriptional regulator</fullName>
    </submittedName>
</protein>
<feature type="domain" description="HTH araC/xylS-type" evidence="4">
    <location>
        <begin position="183"/>
        <end position="280"/>
    </location>
</feature>
<name>A0A939DV11_9MICO</name>
<dbReference type="RefSeq" id="WP_206822518.1">
    <property type="nucleotide sequence ID" value="NZ_JAEMWU010000001.1"/>
</dbReference>
<keyword evidence="3" id="KW-0804">Transcription</keyword>
<dbReference type="AlphaFoldDB" id="A0A939DV11"/>
<evidence type="ECO:0000256" key="1">
    <source>
        <dbReference type="ARBA" id="ARBA00023015"/>
    </source>
</evidence>
<dbReference type="EMBL" id="JAEMWU010000001">
    <property type="protein sequence ID" value="MBN8204583.1"/>
    <property type="molecule type" value="Genomic_DNA"/>
</dbReference>
<proteinExistence type="predicted"/>
<dbReference type="Gene3D" id="1.10.10.60">
    <property type="entry name" value="Homeodomain-like"/>
    <property type="match status" value="2"/>
</dbReference>
<dbReference type="InterPro" id="IPR050204">
    <property type="entry name" value="AraC_XylS_family_regulators"/>
</dbReference>
<reference evidence="5" key="1">
    <citation type="submission" date="2020-12" db="EMBL/GenBank/DDBJ databases">
        <title>PHA producing bacteria isolated from mangrove.</title>
        <authorList>
            <person name="Zheng W."/>
            <person name="Yu S."/>
            <person name="Huang Y."/>
        </authorList>
    </citation>
    <scope>NUCLEOTIDE SEQUENCE</scope>
    <source>
        <strain evidence="5">GN8-5</strain>
    </source>
</reference>
<dbReference type="Pfam" id="PF12852">
    <property type="entry name" value="Cupin_6"/>
    <property type="match status" value="1"/>
</dbReference>
<dbReference type="Pfam" id="PF12833">
    <property type="entry name" value="HTH_18"/>
    <property type="match status" value="1"/>
</dbReference>
<evidence type="ECO:0000256" key="3">
    <source>
        <dbReference type="ARBA" id="ARBA00023163"/>
    </source>
</evidence>
<evidence type="ECO:0000313" key="6">
    <source>
        <dbReference type="Proteomes" id="UP000664385"/>
    </source>
</evidence>
<evidence type="ECO:0000259" key="4">
    <source>
        <dbReference type="PROSITE" id="PS01124"/>
    </source>
</evidence>
<dbReference type="GO" id="GO:0003700">
    <property type="term" value="F:DNA-binding transcription factor activity"/>
    <property type="evidence" value="ECO:0007669"/>
    <property type="project" value="InterPro"/>
</dbReference>
<comment type="caution">
    <text evidence="5">The sequence shown here is derived from an EMBL/GenBank/DDBJ whole genome shotgun (WGS) entry which is preliminary data.</text>
</comment>
<dbReference type="PROSITE" id="PS00041">
    <property type="entry name" value="HTH_ARAC_FAMILY_1"/>
    <property type="match status" value="1"/>
</dbReference>
<dbReference type="SUPFAM" id="SSF46689">
    <property type="entry name" value="Homeodomain-like"/>
    <property type="match status" value="2"/>
</dbReference>
<dbReference type="GO" id="GO:0043565">
    <property type="term" value="F:sequence-specific DNA binding"/>
    <property type="evidence" value="ECO:0007669"/>
    <property type="project" value="InterPro"/>
</dbReference>
<evidence type="ECO:0000313" key="5">
    <source>
        <dbReference type="EMBL" id="MBN8204583.1"/>
    </source>
</evidence>
<sequence>MGAIDRLTPLFERFRVRTRLFHSGPLCGVTDFSSVGQGFLHVLRRGELDMTVIHDDGSVHRTHITRPSLLFFPRPIRHSFFNAPTDESDFACATLDFDGGATHPVVRTLPPVIVIDLDDLAELRPALELLFAEVDNVRCGRPVVADRLFEVVLIQVLRWMLDHTDALQLPPGLLPALGDERLAPTLIALHADPGRGWNLDLMAREANMSRSAFAARFKEVVGRTPADYLTDWRLSVAQDRLLSGASITAVSIDLGYSSPSAFTRAFTQRIGTAPRAWLAAAG</sequence>
<organism evidence="5 6">
    <name type="scientific">Microbacterium esteraromaticum</name>
    <dbReference type="NCBI Taxonomy" id="57043"/>
    <lineage>
        <taxon>Bacteria</taxon>
        <taxon>Bacillati</taxon>
        <taxon>Actinomycetota</taxon>
        <taxon>Actinomycetes</taxon>
        <taxon>Micrococcales</taxon>
        <taxon>Microbacteriaceae</taxon>
        <taxon>Microbacterium</taxon>
    </lineage>
</organism>
<dbReference type="PANTHER" id="PTHR46796:SF7">
    <property type="entry name" value="ARAC FAMILY TRANSCRIPTIONAL REGULATOR"/>
    <property type="match status" value="1"/>
</dbReference>
<keyword evidence="1" id="KW-0805">Transcription regulation</keyword>
<keyword evidence="2" id="KW-0238">DNA-binding</keyword>
<evidence type="ECO:0000256" key="2">
    <source>
        <dbReference type="ARBA" id="ARBA00023125"/>
    </source>
</evidence>
<dbReference type="InterPro" id="IPR018062">
    <property type="entry name" value="HTH_AraC-typ_CS"/>
</dbReference>
<dbReference type="InterPro" id="IPR009057">
    <property type="entry name" value="Homeodomain-like_sf"/>
</dbReference>
<accession>A0A939DV11</accession>
<dbReference type="InterPro" id="IPR018060">
    <property type="entry name" value="HTH_AraC"/>
</dbReference>
<gene>
    <name evidence="5" type="ORF">JF543_01260</name>
</gene>